<protein>
    <submittedName>
        <fullName evidence="1">Uncharacterized protein</fullName>
    </submittedName>
</protein>
<dbReference type="Proteomes" id="UP001057402">
    <property type="component" value="Chromosome 5"/>
</dbReference>
<keyword evidence="2" id="KW-1185">Reference proteome</keyword>
<sequence>MSTWHLPPPWLLLLLLPLSLPCSSSRTYSARLIHRFSDEARLLAGAGGASAPVGSPRWPEKRSREYYELLVGYDLRRVGGPKYRFLFPSQGSKTMSFGNDFGWLHYTWINIGTPSVSFLVALDGGSDLLWLPCECIQCAPLSSSYYSSLDRDLNEYSPSSSSSSKHLTCSHELCQMGSYCDSPRQSCPYTVKYFSENTSSAGLLVEDVIHLASAGVGASSGSVLAPVVIGCGMKQSGGYLDGVAPDGLMGLGLGEISVPSFLAKGGLVRNSFAMCFNDDDSGQILFGDQGPDTQKYTSFLPLNGKYETYIVGVEKCCFGSSCLNGTSFKAVVDSGTSFTFLPNDVFNIVSREFDRRVNATRSDIEGYPFKYCYKSSAKDKLKVPPMSLVFPQDNSFVVHDPVFEIYGLEGVMGFCLAIQPGDGDIGTIGHNFMIGYRMVFDRDNLTLGWSHSDCKDMDDKGSIPLTPDDRTAPLPTNEQQSSQAGHAVAPAIAGRAPSKPSSSSGKLVCWQFLLLRTVPLSLLTSFPFLILPA</sequence>
<name>A0ACB9QYI4_9MYRT</name>
<gene>
    <name evidence="1" type="ORF">MLD38_019513</name>
</gene>
<dbReference type="EMBL" id="CM042884">
    <property type="protein sequence ID" value="KAI4371252.1"/>
    <property type="molecule type" value="Genomic_DNA"/>
</dbReference>
<accession>A0ACB9QYI4</accession>
<evidence type="ECO:0000313" key="1">
    <source>
        <dbReference type="EMBL" id="KAI4371252.1"/>
    </source>
</evidence>
<comment type="caution">
    <text evidence="1">The sequence shown here is derived from an EMBL/GenBank/DDBJ whole genome shotgun (WGS) entry which is preliminary data.</text>
</comment>
<evidence type="ECO:0000313" key="2">
    <source>
        <dbReference type="Proteomes" id="UP001057402"/>
    </source>
</evidence>
<proteinExistence type="predicted"/>
<reference evidence="2" key="1">
    <citation type="journal article" date="2023" name="Front. Plant Sci.">
        <title>Chromosomal-level genome assembly of Melastoma candidum provides insights into trichome evolution.</title>
        <authorList>
            <person name="Zhong Y."/>
            <person name="Wu W."/>
            <person name="Sun C."/>
            <person name="Zou P."/>
            <person name="Liu Y."/>
            <person name="Dai S."/>
            <person name="Zhou R."/>
        </authorList>
    </citation>
    <scope>NUCLEOTIDE SEQUENCE [LARGE SCALE GENOMIC DNA]</scope>
</reference>
<organism evidence="1 2">
    <name type="scientific">Melastoma candidum</name>
    <dbReference type="NCBI Taxonomy" id="119954"/>
    <lineage>
        <taxon>Eukaryota</taxon>
        <taxon>Viridiplantae</taxon>
        <taxon>Streptophyta</taxon>
        <taxon>Embryophyta</taxon>
        <taxon>Tracheophyta</taxon>
        <taxon>Spermatophyta</taxon>
        <taxon>Magnoliopsida</taxon>
        <taxon>eudicotyledons</taxon>
        <taxon>Gunneridae</taxon>
        <taxon>Pentapetalae</taxon>
        <taxon>rosids</taxon>
        <taxon>malvids</taxon>
        <taxon>Myrtales</taxon>
        <taxon>Melastomataceae</taxon>
        <taxon>Melastomatoideae</taxon>
        <taxon>Melastomateae</taxon>
        <taxon>Melastoma</taxon>
    </lineage>
</organism>